<dbReference type="GO" id="GO:0043952">
    <property type="term" value="P:protein transport by the Sec complex"/>
    <property type="evidence" value="ECO:0007669"/>
    <property type="project" value="UniProtKB-UniRule"/>
</dbReference>
<evidence type="ECO:0000313" key="10">
    <source>
        <dbReference type="EMBL" id="OGC40302.1"/>
    </source>
</evidence>
<reference evidence="10 11" key="1">
    <citation type="journal article" date="2016" name="Nat. Commun.">
        <title>Thousands of microbial genomes shed light on interconnected biogeochemical processes in an aquifer system.</title>
        <authorList>
            <person name="Anantharaman K."/>
            <person name="Brown C.T."/>
            <person name="Hug L.A."/>
            <person name="Sharon I."/>
            <person name="Castelle C.J."/>
            <person name="Probst A.J."/>
            <person name="Thomas B.C."/>
            <person name="Singh A."/>
            <person name="Wilkins M.J."/>
            <person name="Karaoz U."/>
            <person name="Brodie E.L."/>
            <person name="Williams K.H."/>
            <person name="Hubbard S.S."/>
            <person name="Banfield J.F."/>
        </authorList>
    </citation>
    <scope>NUCLEOTIDE SEQUENCE [LARGE SCALE GENOMIC DNA]</scope>
</reference>
<comment type="similarity">
    <text evidence="9">Belongs to the SecE/SEC61-gamma family.</text>
</comment>
<dbReference type="NCBIfam" id="TIGR00964">
    <property type="entry name" value="secE_bact"/>
    <property type="match status" value="1"/>
</dbReference>
<dbReference type="Gene3D" id="1.20.5.1030">
    <property type="entry name" value="Preprotein translocase secy subunit"/>
    <property type="match status" value="1"/>
</dbReference>
<dbReference type="InterPro" id="IPR001901">
    <property type="entry name" value="Translocase_SecE/Sec61-g"/>
</dbReference>
<dbReference type="Pfam" id="PF00584">
    <property type="entry name" value="SecE"/>
    <property type="match status" value="1"/>
</dbReference>
<dbReference type="AlphaFoldDB" id="A0A1F4U5U5"/>
<dbReference type="InterPro" id="IPR005807">
    <property type="entry name" value="SecE_bac"/>
</dbReference>
<keyword evidence="5 9" id="KW-0653">Protein transport</keyword>
<protein>
    <recommendedName>
        <fullName evidence="9">Protein translocase subunit SecE</fullName>
    </recommendedName>
</protein>
<evidence type="ECO:0000256" key="9">
    <source>
        <dbReference type="HAMAP-Rule" id="MF_00422"/>
    </source>
</evidence>
<dbReference type="HAMAP" id="MF_00422">
    <property type="entry name" value="SecE"/>
    <property type="match status" value="1"/>
</dbReference>
<evidence type="ECO:0000256" key="6">
    <source>
        <dbReference type="ARBA" id="ARBA00022989"/>
    </source>
</evidence>
<keyword evidence="2 9" id="KW-0813">Transport</keyword>
<sequence length="63" mass="7235">MKNKITEYLKETQAEVKKVAWPTRQYVVSATIIIIVVSFAIGFFVMFTDLVLAKLILLLNQVF</sequence>
<comment type="caution">
    <text evidence="10">The sequence shown here is derived from an EMBL/GenBank/DDBJ whole genome shotgun (WGS) entry which is preliminary data.</text>
</comment>
<keyword evidence="8 9" id="KW-0472">Membrane</keyword>
<keyword evidence="7 9" id="KW-0811">Translocation</keyword>
<evidence type="ECO:0000256" key="5">
    <source>
        <dbReference type="ARBA" id="ARBA00022927"/>
    </source>
</evidence>
<comment type="subunit">
    <text evidence="9">Component of the Sec protein translocase complex. Heterotrimer consisting of SecY, SecE and SecG subunits. The heterotrimers can form oligomers, although 1 heterotrimer is thought to be able to translocate proteins. Interacts with the ribosome. Interacts with SecDF, and other proteins may be involved. Interacts with SecA.</text>
</comment>
<dbReference type="GO" id="GO:0006605">
    <property type="term" value="P:protein targeting"/>
    <property type="evidence" value="ECO:0007669"/>
    <property type="project" value="UniProtKB-UniRule"/>
</dbReference>
<name>A0A1F4U5U5_UNCSA</name>
<dbReference type="GO" id="GO:0065002">
    <property type="term" value="P:intracellular protein transmembrane transport"/>
    <property type="evidence" value="ECO:0007669"/>
    <property type="project" value="UniProtKB-UniRule"/>
</dbReference>
<keyword evidence="3 9" id="KW-1003">Cell membrane</keyword>
<evidence type="ECO:0000256" key="7">
    <source>
        <dbReference type="ARBA" id="ARBA00023010"/>
    </source>
</evidence>
<dbReference type="PANTHER" id="PTHR33910">
    <property type="entry name" value="PROTEIN TRANSLOCASE SUBUNIT SECE"/>
    <property type="match status" value="1"/>
</dbReference>
<dbReference type="GO" id="GO:0009306">
    <property type="term" value="P:protein secretion"/>
    <property type="evidence" value="ECO:0007669"/>
    <property type="project" value="UniProtKB-UniRule"/>
</dbReference>
<accession>A0A1F4U5U5</accession>
<feature type="transmembrane region" description="Helical" evidence="9">
    <location>
        <begin position="26"/>
        <end position="47"/>
    </location>
</feature>
<evidence type="ECO:0000313" key="11">
    <source>
        <dbReference type="Proteomes" id="UP000179242"/>
    </source>
</evidence>
<organism evidence="10 11">
    <name type="scientific">candidate division WOR-1 bacterium RIFOXYC2_FULL_46_14</name>
    <dbReference type="NCBI Taxonomy" id="1802587"/>
    <lineage>
        <taxon>Bacteria</taxon>
        <taxon>Bacillati</taxon>
        <taxon>Saganbacteria</taxon>
    </lineage>
</organism>
<dbReference type="Proteomes" id="UP000179242">
    <property type="component" value="Unassembled WGS sequence"/>
</dbReference>
<dbReference type="GO" id="GO:0008320">
    <property type="term" value="F:protein transmembrane transporter activity"/>
    <property type="evidence" value="ECO:0007669"/>
    <property type="project" value="UniProtKB-UniRule"/>
</dbReference>
<keyword evidence="4 9" id="KW-0812">Transmembrane</keyword>
<comment type="function">
    <text evidence="9">Essential subunit of the Sec protein translocation channel SecYEG. Clamps together the 2 halves of SecY. May contact the channel plug during translocation.</text>
</comment>
<evidence type="ECO:0000256" key="8">
    <source>
        <dbReference type="ARBA" id="ARBA00023136"/>
    </source>
</evidence>
<evidence type="ECO:0000256" key="2">
    <source>
        <dbReference type="ARBA" id="ARBA00022448"/>
    </source>
</evidence>
<dbReference type="InterPro" id="IPR038379">
    <property type="entry name" value="SecE_sf"/>
</dbReference>
<dbReference type="GO" id="GO:0005886">
    <property type="term" value="C:plasma membrane"/>
    <property type="evidence" value="ECO:0007669"/>
    <property type="project" value="UniProtKB-SubCell"/>
</dbReference>
<gene>
    <name evidence="9" type="primary">secE</name>
    <name evidence="10" type="ORF">A2438_03385</name>
</gene>
<evidence type="ECO:0000256" key="4">
    <source>
        <dbReference type="ARBA" id="ARBA00022692"/>
    </source>
</evidence>
<keyword evidence="6 9" id="KW-1133">Transmembrane helix</keyword>
<proteinExistence type="inferred from homology"/>
<dbReference type="EMBL" id="MEUJ01000004">
    <property type="protein sequence ID" value="OGC40302.1"/>
    <property type="molecule type" value="Genomic_DNA"/>
</dbReference>
<comment type="subcellular location">
    <subcellularLocation>
        <location evidence="9">Cell membrane</location>
        <topology evidence="9">Single-pass membrane protein</topology>
    </subcellularLocation>
    <subcellularLocation>
        <location evidence="1">Membrane</location>
    </subcellularLocation>
</comment>
<evidence type="ECO:0000256" key="1">
    <source>
        <dbReference type="ARBA" id="ARBA00004370"/>
    </source>
</evidence>
<evidence type="ECO:0000256" key="3">
    <source>
        <dbReference type="ARBA" id="ARBA00022475"/>
    </source>
</evidence>
<dbReference type="PANTHER" id="PTHR33910:SF1">
    <property type="entry name" value="PROTEIN TRANSLOCASE SUBUNIT SECE"/>
    <property type="match status" value="1"/>
</dbReference>